<protein>
    <submittedName>
        <fullName evidence="1">Acyl carrier protein</fullName>
    </submittedName>
</protein>
<dbReference type="AlphaFoldDB" id="A0A6C1C0A1"/>
<dbReference type="InterPro" id="IPR036736">
    <property type="entry name" value="ACP-like_sf"/>
</dbReference>
<proteinExistence type="predicted"/>
<dbReference type="GeneID" id="75184313"/>
<dbReference type="EMBL" id="RCIY01000002">
    <property type="protein sequence ID" value="TGG89653.1"/>
    <property type="molecule type" value="Genomic_DNA"/>
</dbReference>
<organism evidence="1 2">
    <name type="scientific">Streptomyces albus</name>
    <dbReference type="NCBI Taxonomy" id="1888"/>
    <lineage>
        <taxon>Bacteria</taxon>
        <taxon>Bacillati</taxon>
        <taxon>Actinomycetota</taxon>
        <taxon>Actinomycetes</taxon>
        <taxon>Kitasatosporales</taxon>
        <taxon>Streptomycetaceae</taxon>
        <taxon>Streptomyces</taxon>
    </lineage>
</organism>
<dbReference type="SMART" id="SM01294">
    <property type="entry name" value="PKS_PP_betabranch"/>
    <property type="match status" value="1"/>
</dbReference>
<dbReference type="Pfam" id="PF00550">
    <property type="entry name" value="PP-binding"/>
    <property type="match status" value="1"/>
</dbReference>
<comment type="caution">
    <text evidence="1">The sequence shown here is derived from an EMBL/GenBank/DDBJ whole genome shotgun (WGS) entry which is preliminary data.</text>
</comment>
<evidence type="ECO:0000313" key="2">
    <source>
        <dbReference type="Proteomes" id="UP000298111"/>
    </source>
</evidence>
<dbReference type="Proteomes" id="UP000298111">
    <property type="component" value="Unassembled WGS sequence"/>
</dbReference>
<name>A0A6C1C0A1_9ACTN</name>
<dbReference type="RefSeq" id="WP_016468346.1">
    <property type="nucleotide sequence ID" value="NZ_BBQG01000064.1"/>
</dbReference>
<dbReference type="InterPro" id="IPR020806">
    <property type="entry name" value="PKS_PP-bd"/>
</dbReference>
<dbReference type="GO" id="GO:0017000">
    <property type="term" value="P:antibiotic biosynthetic process"/>
    <property type="evidence" value="ECO:0007669"/>
    <property type="project" value="UniProtKB-ARBA"/>
</dbReference>
<sequence length="120" mass="12532">MVAQQTGAQPPEPSAGRPPAAPDGPGAGWGPGAFADWLTARLAAFLQRPAGSIDPRTPFAEYGLDSVAALSLYGDIEEEFALYLEPTVAWDHPSVEALARHLADEYARRGPGAAHGPAEV</sequence>
<accession>A0A6C1C0A1</accession>
<dbReference type="PROSITE" id="PS50075">
    <property type="entry name" value="CARRIER"/>
    <property type="match status" value="1"/>
</dbReference>
<dbReference type="Gene3D" id="1.10.1200.10">
    <property type="entry name" value="ACP-like"/>
    <property type="match status" value="1"/>
</dbReference>
<dbReference type="GO" id="GO:0031177">
    <property type="term" value="F:phosphopantetheine binding"/>
    <property type="evidence" value="ECO:0007669"/>
    <property type="project" value="InterPro"/>
</dbReference>
<evidence type="ECO:0000313" key="1">
    <source>
        <dbReference type="EMBL" id="TGG89653.1"/>
    </source>
</evidence>
<reference evidence="1 2" key="1">
    <citation type="submission" date="2018-10" db="EMBL/GenBank/DDBJ databases">
        <title>Isolation of pseudouridimycin from Streptomyces albus DSM 40763.</title>
        <authorList>
            <person name="Rosenqvist P."/>
            <person name="Metsae-Ketelae M."/>
            <person name="Virta P."/>
        </authorList>
    </citation>
    <scope>NUCLEOTIDE SEQUENCE [LARGE SCALE GENOMIC DNA]</scope>
    <source>
        <strain evidence="1 2">DSM 40763</strain>
    </source>
</reference>
<dbReference type="SMART" id="SM00823">
    <property type="entry name" value="PKS_PP"/>
    <property type="match status" value="1"/>
</dbReference>
<dbReference type="SUPFAM" id="SSF47336">
    <property type="entry name" value="ACP-like"/>
    <property type="match status" value="1"/>
</dbReference>
<gene>
    <name evidence="1" type="ORF">D8771_01810</name>
</gene>
<dbReference type="InterPro" id="IPR009081">
    <property type="entry name" value="PP-bd_ACP"/>
</dbReference>